<feature type="region of interest" description="Disordered" evidence="1">
    <location>
        <begin position="104"/>
        <end position="126"/>
    </location>
</feature>
<sequence length="126" mass="14077">MVRSRNVFWYSDPEFPKMGFRGTSSIKKYQTPMGGCKYYGWKTVQLSGNLRGPCNSQHSFLTSSFSLPLLQHFILFRIGGGCSATMCKKRVLIPNRITRQCGVGGGDRVELSGTQEEGKKNYPVGE</sequence>
<dbReference type="EMBL" id="BPLQ01013219">
    <property type="protein sequence ID" value="GIY70694.1"/>
    <property type="molecule type" value="Genomic_DNA"/>
</dbReference>
<evidence type="ECO:0000256" key="1">
    <source>
        <dbReference type="SAM" id="MobiDB-lite"/>
    </source>
</evidence>
<dbReference type="Proteomes" id="UP001054837">
    <property type="component" value="Unassembled WGS sequence"/>
</dbReference>
<accession>A0AAV4VLL7</accession>
<evidence type="ECO:0000313" key="2">
    <source>
        <dbReference type="EMBL" id="GIY70694.1"/>
    </source>
</evidence>
<protein>
    <submittedName>
        <fullName evidence="2">Uncharacterized protein</fullName>
    </submittedName>
</protein>
<organism evidence="2 3">
    <name type="scientific">Caerostris darwini</name>
    <dbReference type="NCBI Taxonomy" id="1538125"/>
    <lineage>
        <taxon>Eukaryota</taxon>
        <taxon>Metazoa</taxon>
        <taxon>Ecdysozoa</taxon>
        <taxon>Arthropoda</taxon>
        <taxon>Chelicerata</taxon>
        <taxon>Arachnida</taxon>
        <taxon>Araneae</taxon>
        <taxon>Araneomorphae</taxon>
        <taxon>Entelegynae</taxon>
        <taxon>Araneoidea</taxon>
        <taxon>Araneidae</taxon>
        <taxon>Caerostris</taxon>
    </lineage>
</organism>
<proteinExistence type="predicted"/>
<dbReference type="AlphaFoldDB" id="A0AAV4VLL7"/>
<keyword evidence="3" id="KW-1185">Reference proteome</keyword>
<reference evidence="2 3" key="1">
    <citation type="submission" date="2021-06" db="EMBL/GenBank/DDBJ databases">
        <title>Caerostris darwini draft genome.</title>
        <authorList>
            <person name="Kono N."/>
            <person name="Arakawa K."/>
        </authorList>
    </citation>
    <scope>NUCLEOTIDE SEQUENCE [LARGE SCALE GENOMIC DNA]</scope>
</reference>
<name>A0AAV4VLL7_9ARAC</name>
<evidence type="ECO:0000313" key="3">
    <source>
        <dbReference type="Proteomes" id="UP001054837"/>
    </source>
</evidence>
<gene>
    <name evidence="2" type="ORF">CDAR_620231</name>
</gene>
<comment type="caution">
    <text evidence="2">The sequence shown here is derived from an EMBL/GenBank/DDBJ whole genome shotgun (WGS) entry which is preliminary data.</text>
</comment>